<dbReference type="GO" id="GO:0050380">
    <property type="term" value="F:undecaprenyl-diphosphatase activity"/>
    <property type="evidence" value="ECO:0007669"/>
    <property type="project" value="UniProtKB-EC"/>
</dbReference>
<feature type="transmembrane region" description="Helical" evidence="12">
    <location>
        <begin position="249"/>
        <end position="269"/>
    </location>
</feature>
<organism evidence="13">
    <name type="scientific">hydrothermal vent metagenome</name>
    <dbReference type="NCBI Taxonomy" id="652676"/>
    <lineage>
        <taxon>unclassified sequences</taxon>
        <taxon>metagenomes</taxon>
        <taxon>ecological metagenomes</taxon>
    </lineage>
</organism>
<sequence>MIDLVQIIILGLVQGLTEFLPISSSAHLILVPVILGWKDQGLAFDVAVHIGSLIAVVVYFRKDIMTMAADWLASLKNRSHVGESKLAWAVIVGTIPAVIAGLLVHDFIDTQLRSGLVIAYATIGFGILLFVADCYASRKGHQTHDEKNISWKDVLVISLFQVLALIPGTSRSGITMTAGLFVGLTRTAAARFSFLLAIPLILAAGGYKTKTLIESTGVVDWNAILIGVAVSALSAFFCIHFFLKLLERFGMLPYVIYRLLLGVVLLIFFT</sequence>
<dbReference type="NCBIfam" id="NF001393">
    <property type="entry name" value="PRK00281.2-4"/>
    <property type="match status" value="1"/>
</dbReference>
<keyword evidence="7 13" id="KW-0378">Hydrolase</keyword>
<dbReference type="InterPro" id="IPR003824">
    <property type="entry name" value="UppP"/>
</dbReference>
<dbReference type="NCBIfam" id="TIGR00753">
    <property type="entry name" value="undec_PP_bacA"/>
    <property type="match status" value="1"/>
</dbReference>
<reference evidence="13" key="1">
    <citation type="submission" date="2018-06" db="EMBL/GenBank/DDBJ databases">
        <authorList>
            <person name="Zhirakovskaya E."/>
        </authorList>
    </citation>
    <scope>NUCLEOTIDE SEQUENCE</scope>
</reference>
<evidence type="ECO:0000256" key="8">
    <source>
        <dbReference type="ARBA" id="ARBA00022989"/>
    </source>
</evidence>
<protein>
    <recommendedName>
        <fullName evidence="4">Undecaprenyl-diphosphatase</fullName>
        <ecNumber evidence="3">3.6.1.27</ecNumber>
    </recommendedName>
    <alternativeName>
        <fullName evidence="10">Undecaprenyl pyrophosphate phosphatase</fullName>
    </alternativeName>
</protein>
<evidence type="ECO:0000313" key="13">
    <source>
        <dbReference type="EMBL" id="VAW99689.1"/>
    </source>
</evidence>
<comment type="catalytic activity">
    <reaction evidence="11">
        <text>di-trans,octa-cis-undecaprenyl diphosphate + H2O = di-trans,octa-cis-undecaprenyl phosphate + phosphate + H(+)</text>
        <dbReference type="Rhea" id="RHEA:28094"/>
        <dbReference type="ChEBI" id="CHEBI:15377"/>
        <dbReference type="ChEBI" id="CHEBI:15378"/>
        <dbReference type="ChEBI" id="CHEBI:43474"/>
        <dbReference type="ChEBI" id="CHEBI:58405"/>
        <dbReference type="ChEBI" id="CHEBI:60392"/>
        <dbReference type="EC" id="3.6.1.27"/>
    </reaction>
</comment>
<dbReference type="GO" id="GO:0005886">
    <property type="term" value="C:plasma membrane"/>
    <property type="evidence" value="ECO:0007669"/>
    <property type="project" value="UniProtKB-SubCell"/>
</dbReference>
<evidence type="ECO:0000256" key="10">
    <source>
        <dbReference type="ARBA" id="ARBA00032707"/>
    </source>
</evidence>
<feature type="transmembrane region" description="Helical" evidence="12">
    <location>
        <begin position="219"/>
        <end position="243"/>
    </location>
</feature>
<feature type="transmembrane region" description="Helical" evidence="12">
    <location>
        <begin position="86"/>
        <end position="105"/>
    </location>
</feature>
<evidence type="ECO:0000256" key="3">
    <source>
        <dbReference type="ARBA" id="ARBA00012374"/>
    </source>
</evidence>
<keyword evidence="8 12" id="KW-1133">Transmembrane helix</keyword>
<dbReference type="PANTHER" id="PTHR30622">
    <property type="entry name" value="UNDECAPRENYL-DIPHOSPHATASE"/>
    <property type="match status" value="1"/>
</dbReference>
<feature type="transmembrane region" description="Helical" evidence="12">
    <location>
        <begin position="188"/>
        <end position="207"/>
    </location>
</feature>
<comment type="subcellular location">
    <subcellularLocation>
        <location evidence="1">Cell membrane</location>
        <topology evidence="1">Multi-pass membrane protein</topology>
    </subcellularLocation>
</comment>
<evidence type="ECO:0000256" key="5">
    <source>
        <dbReference type="ARBA" id="ARBA00022475"/>
    </source>
</evidence>
<proteinExistence type="inferred from homology"/>
<name>A0A3B1AN76_9ZZZZ</name>
<dbReference type="EC" id="3.6.1.27" evidence="3"/>
<evidence type="ECO:0000256" key="12">
    <source>
        <dbReference type="SAM" id="Phobius"/>
    </source>
</evidence>
<dbReference type="AlphaFoldDB" id="A0A3B1AN76"/>
<feature type="transmembrane region" description="Helical" evidence="12">
    <location>
        <begin position="41"/>
        <end position="60"/>
    </location>
</feature>
<keyword evidence="6 12" id="KW-0812">Transmembrane</keyword>
<evidence type="ECO:0000256" key="9">
    <source>
        <dbReference type="ARBA" id="ARBA00023136"/>
    </source>
</evidence>
<comment type="similarity">
    <text evidence="2">Belongs to the UppP family.</text>
</comment>
<feature type="transmembrane region" description="Helical" evidence="12">
    <location>
        <begin position="7"/>
        <end position="35"/>
    </location>
</feature>
<evidence type="ECO:0000256" key="6">
    <source>
        <dbReference type="ARBA" id="ARBA00022692"/>
    </source>
</evidence>
<keyword evidence="5" id="KW-1003">Cell membrane</keyword>
<evidence type="ECO:0000256" key="2">
    <source>
        <dbReference type="ARBA" id="ARBA00010621"/>
    </source>
</evidence>
<evidence type="ECO:0000256" key="4">
    <source>
        <dbReference type="ARBA" id="ARBA00021581"/>
    </source>
</evidence>
<feature type="transmembrane region" description="Helical" evidence="12">
    <location>
        <begin position="117"/>
        <end position="137"/>
    </location>
</feature>
<evidence type="ECO:0000256" key="11">
    <source>
        <dbReference type="ARBA" id="ARBA00047594"/>
    </source>
</evidence>
<dbReference type="EMBL" id="UOFS01000040">
    <property type="protein sequence ID" value="VAW99689.1"/>
    <property type="molecule type" value="Genomic_DNA"/>
</dbReference>
<evidence type="ECO:0000256" key="1">
    <source>
        <dbReference type="ARBA" id="ARBA00004651"/>
    </source>
</evidence>
<evidence type="ECO:0000256" key="7">
    <source>
        <dbReference type="ARBA" id="ARBA00022801"/>
    </source>
</evidence>
<dbReference type="Pfam" id="PF02673">
    <property type="entry name" value="BacA"/>
    <property type="match status" value="1"/>
</dbReference>
<gene>
    <name evidence="13" type="ORF">MNBD_GAMMA22-2885</name>
</gene>
<keyword evidence="9 12" id="KW-0472">Membrane</keyword>
<accession>A0A3B1AN76</accession>
<dbReference type="PANTHER" id="PTHR30622:SF4">
    <property type="entry name" value="UNDECAPRENYL-DIPHOSPHATASE"/>
    <property type="match status" value="1"/>
</dbReference>
<dbReference type="HAMAP" id="MF_01006">
    <property type="entry name" value="Undec_diphosphatase"/>
    <property type="match status" value="1"/>
</dbReference>